<organism evidence="5 6">
    <name type="scientific">Alkalimonas delamerensis</name>
    <dbReference type="NCBI Taxonomy" id="265981"/>
    <lineage>
        <taxon>Bacteria</taxon>
        <taxon>Pseudomonadati</taxon>
        <taxon>Pseudomonadota</taxon>
        <taxon>Gammaproteobacteria</taxon>
        <taxon>Alkalimonas</taxon>
    </lineage>
</organism>
<dbReference type="InterPro" id="IPR035932">
    <property type="entry name" value="HflD-like_sf"/>
</dbReference>
<evidence type="ECO:0000313" key="5">
    <source>
        <dbReference type="EMBL" id="MDP4528400.1"/>
    </source>
</evidence>
<accession>A0ABT9GNN4</accession>
<comment type="similarity">
    <text evidence="4">Belongs to the HflD family.</text>
</comment>
<proteinExistence type="inferred from homology"/>
<dbReference type="SUPFAM" id="SSF101322">
    <property type="entry name" value="YcfC-like"/>
    <property type="match status" value="1"/>
</dbReference>
<dbReference type="PANTHER" id="PTHR38100">
    <property type="entry name" value="HIGH FREQUENCY LYSOGENIZATION PROTEIN HFLD"/>
    <property type="match status" value="1"/>
</dbReference>
<sequence>MQADVSTQTMALAALCQALSLVKAVAKTTDVDEAELERMLSSVAMLDAESPLAIYGGSYQHLRSGYQVLLQQLGDNPNKDVEITRYVVAVLALERRLAKSRSNMSALGKRLQELARQLEHFSITDDTLLANMADIYIECISTLGTRIQVAGQPELLKQSRVQHKVRALLLAAVRAAVLWRQAGGSRWHLLFKRKQLVREARQALQHD</sequence>
<evidence type="ECO:0000256" key="4">
    <source>
        <dbReference type="HAMAP-Rule" id="MF_00695"/>
    </source>
</evidence>
<dbReference type="NCBIfam" id="NF001246">
    <property type="entry name" value="PRK00218.1-2"/>
    <property type="match status" value="1"/>
</dbReference>
<gene>
    <name evidence="4 5" type="primary">hflD</name>
    <name evidence="5" type="ORF">Q3O59_05070</name>
</gene>
<name>A0ABT9GNN4_9GAMM</name>
<reference evidence="5 6" key="1">
    <citation type="submission" date="2023-08" db="EMBL/GenBank/DDBJ databases">
        <authorList>
            <person name="Joshi A."/>
            <person name="Thite S."/>
        </authorList>
    </citation>
    <scope>NUCLEOTIDE SEQUENCE [LARGE SCALE GENOMIC DNA]</scope>
    <source>
        <strain evidence="5 6">1E1</strain>
    </source>
</reference>
<evidence type="ECO:0000256" key="2">
    <source>
        <dbReference type="ARBA" id="ARBA00022490"/>
    </source>
</evidence>
<dbReference type="InterPro" id="IPR007451">
    <property type="entry name" value="HflD"/>
</dbReference>
<evidence type="ECO:0000256" key="1">
    <source>
        <dbReference type="ARBA" id="ARBA00022475"/>
    </source>
</evidence>
<dbReference type="HAMAP" id="MF_00695">
    <property type="entry name" value="HflD_protein"/>
    <property type="match status" value="1"/>
</dbReference>
<dbReference type="NCBIfam" id="NF001248">
    <property type="entry name" value="PRK00218.1-4"/>
    <property type="match status" value="1"/>
</dbReference>
<evidence type="ECO:0000256" key="3">
    <source>
        <dbReference type="ARBA" id="ARBA00023136"/>
    </source>
</evidence>
<keyword evidence="3 4" id="KW-0472">Membrane</keyword>
<comment type="subcellular location">
    <subcellularLocation>
        <location evidence="4">Cytoplasm</location>
    </subcellularLocation>
    <subcellularLocation>
        <location evidence="4">Cell membrane</location>
        <topology evidence="4">Peripheral membrane protein</topology>
        <orientation evidence="4">Cytoplasmic side</orientation>
    </subcellularLocation>
</comment>
<dbReference type="Pfam" id="PF04356">
    <property type="entry name" value="DUF489"/>
    <property type="match status" value="1"/>
</dbReference>
<dbReference type="Proteomes" id="UP001236258">
    <property type="component" value="Unassembled WGS sequence"/>
</dbReference>
<dbReference type="Gene3D" id="1.10.3890.10">
    <property type="entry name" value="HflD-like"/>
    <property type="match status" value="1"/>
</dbReference>
<dbReference type="RefSeq" id="WP_305944543.1">
    <property type="nucleotide sequence ID" value="NZ_JAUZVY010000002.1"/>
</dbReference>
<protein>
    <recommendedName>
        <fullName evidence="4">High frequency lysogenization protein HflD homolog</fullName>
    </recommendedName>
</protein>
<keyword evidence="1 4" id="KW-1003">Cell membrane</keyword>
<comment type="caution">
    <text evidence="5">The sequence shown here is derived from an EMBL/GenBank/DDBJ whole genome shotgun (WGS) entry which is preliminary data.</text>
</comment>
<keyword evidence="6" id="KW-1185">Reference proteome</keyword>
<keyword evidence="2 4" id="KW-0963">Cytoplasm</keyword>
<dbReference type="EMBL" id="JAUZVY010000002">
    <property type="protein sequence ID" value="MDP4528400.1"/>
    <property type="molecule type" value="Genomic_DNA"/>
</dbReference>
<evidence type="ECO:0000313" key="6">
    <source>
        <dbReference type="Proteomes" id="UP001236258"/>
    </source>
</evidence>
<dbReference type="PANTHER" id="PTHR38100:SF1">
    <property type="entry name" value="HIGH FREQUENCY LYSOGENIZATION PROTEIN HFLD"/>
    <property type="match status" value="1"/>
</dbReference>